<dbReference type="Pfam" id="PF04991">
    <property type="entry name" value="LicD"/>
    <property type="match status" value="1"/>
</dbReference>
<dbReference type="InterPro" id="IPR007074">
    <property type="entry name" value="LicD/FKTN/FKRP_NTP_transf"/>
</dbReference>
<gene>
    <name evidence="2" type="ORF">GM612_07420</name>
</gene>
<organism evidence="2 3">
    <name type="scientific">Secundilactobacillus folii</name>
    <dbReference type="NCBI Taxonomy" id="2678357"/>
    <lineage>
        <taxon>Bacteria</taxon>
        <taxon>Bacillati</taxon>
        <taxon>Bacillota</taxon>
        <taxon>Bacilli</taxon>
        <taxon>Lactobacillales</taxon>
        <taxon>Lactobacillaceae</taxon>
        <taxon>Secundilactobacillus</taxon>
    </lineage>
</organism>
<dbReference type="InterPro" id="IPR052942">
    <property type="entry name" value="LPS_cholinephosphotransferase"/>
</dbReference>
<reference evidence="2 3" key="1">
    <citation type="submission" date="2019-11" db="EMBL/GenBank/DDBJ databases">
        <title>Lactobacillus sp. nov. CRM56-3, isolated from fermented tea leaves.</title>
        <authorList>
            <person name="Phuengjayaem S."/>
            <person name="Tanasupawat S."/>
        </authorList>
    </citation>
    <scope>NUCLEOTIDE SEQUENCE [LARGE SCALE GENOMIC DNA]</scope>
    <source>
        <strain evidence="2 3">CRM56-3</strain>
    </source>
</reference>
<keyword evidence="3" id="KW-1185">Reference proteome</keyword>
<name>A0A7X2XVJ4_9LACO</name>
<dbReference type="PANTHER" id="PTHR43404:SF2">
    <property type="entry name" value="LIPOPOLYSACCHARIDE CHOLINEPHOSPHOTRANSFERASE LICD"/>
    <property type="match status" value="1"/>
</dbReference>
<dbReference type="GO" id="GO:0009100">
    <property type="term" value="P:glycoprotein metabolic process"/>
    <property type="evidence" value="ECO:0007669"/>
    <property type="project" value="UniProtKB-ARBA"/>
</dbReference>
<dbReference type="EMBL" id="WNJO01000007">
    <property type="protein sequence ID" value="MTV82478.1"/>
    <property type="molecule type" value="Genomic_DNA"/>
</dbReference>
<sequence length="270" mass="31692">MDLVKRIQKVELGNLAKVISLCDDLSLNYFLIGGSLLGAIRHHGFIPWDDDMDIGLTRNDYETFAKFAPAKLRNDHYFLQTAYSDENYGLSYMKLLDRHTYIEEKANVNNARKGVFIDIFPFDQIPNDASLRRSQITRYKVLDSRIILKARYGLIETPFRRLRPDITPDKMDDLTDMKRQREAIMKEYDQGSFMNYKNLASQYAYDREILSASEINHLMQVPFESLTVNVPTDYDTILTRMYGDYMTLPPENQRTEKHINRLIMDNQIFE</sequence>
<evidence type="ECO:0000313" key="2">
    <source>
        <dbReference type="EMBL" id="MTV82478.1"/>
    </source>
</evidence>
<dbReference type="Proteomes" id="UP000466388">
    <property type="component" value="Unassembled WGS sequence"/>
</dbReference>
<proteinExistence type="predicted"/>
<comment type="caution">
    <text evidence="2">The sequence shown here is derived from an EMBL/GenBank/DDBJ whole genome shotgun (WGS) entry which is preliminary data.</text>
</comment>
<protein>
    <submittedName>
        <fullName evidence="2">LicD family protein</fullName>
    </submittedName>
</protein>
<feature type="domain" description="LicD/FKTN/FKRP nucleotidyltransferase" evidence="1">
    <location>
        <begin position="22"/>
        <end position="243"/>
    </location>
</feature>
<evidence type="ECO:0000259" key="1">
    <source>
        <dbReference type="Pfam" id="PF04991"/>
    </source>
</evidence>
<accession>A0A7X2XVJ4</accession>
<dbReference type="AlphaFoldDB" id="A0A7X2XVJ4"/>
<evidence type="ECO:0000313" key="3">
    <source>
        <dbReference type="Proteomes" id="UP000466388"/>
    </source>
</evidence>
<dbReference type="PANTHER" id="PTHR43404">
    <property type="entry name" value="LIPOPOLYSACCHARIDE CHOLINEPHOSPHOTRANSFERASE LICD"/>
    <property type="match status" value="1"/>
</dbReference>